<evidence type="ECO:0000313" key="1">
    <source>
        <dbReference type="EMBL" id="QIW62353.1"/>
    </source>
</evidence>
<dbReference type="EMBL" id="CP047225">
    <property type="protein sequence ID" value="QIW62353.1"/>
    <property type="molecule type" value="Genomic_DNA"/>
</dbReference>
<reference evidence="1 2" key="1">
    <citation type="submission" date="2019-12" db="EMBL/GenBank/DDBJ databases">
        <title>Sequencing and analysis of the whole genome of Mycoplasma gallinaceum strain Peacock20181011.</title>
        <authorList>
            <person name="Liu X."/>
            <person name="Qin Z."/>
            <person name="Xu H."/>
        </authorList>
    </citation>
    <scope>NUCLEOTIDE SEQUENCE [LARGE SCALE GENOMIC DNA]</scope>
    <source>
        <strain evidence="1 2">Peacock20181011</strain>
    </source>
</reference>
<sequence>MNKEKQDEIATQVNEFLSNVSMLYSKYTNKEIDMEEFLSGDPDFRQGKEIKAFFGDVLEKSDYKKILNQIYSVLQYIIKSNCPWYELYINPETEQVHNREEIEEIYIENKEYENQTLPNYIKNNYFEDIDEFCDYLNVEFDETEHTTLAIWIERMQVIDELDIQNNELYVHFWDKKVLDKEDIKEIIITSTNWNWDHKIENFDNQNQFEEFLSKIKNEDFEFTKNQEMNM</sequence>
<evidence type="ECO:0000313" key="2">
    <source>
        <dbReference type="Proteomes" id="UP000503310"/>
    </source>
</evidence>
<accession>A0A6H0V5V4</accession>
<organism evidence="1 2">
    <name type="scientific">Mycoplasmopsis gallinacea</name>
    <dbReference type="NCBI Taxonomy" id="29556"/>
    <lineage>
        <taxon>Bacteria</taxon>
        <taxon>Bacillati</taxon>
        <taxon>Mycoplasmatota</taxon>
        <taxon>Mycoplasmoidales</taxon>
        <taxon>Metamycoplasmataceae</taxon>
        <taxon>Mycoplasmopsis</taxon>
    </lineage>
</organism>
<name>A0A6H0V5V4_9BACT</name>
<proteinExistence type="predicted"/>
<dbReference type="AlphaFoldDB" id="A0A6H0V5V4"/>
<protein>
    <submittedName>
        <fullName evidence="1">Uncharacterized protein</fullName>
    </submittedName>
</protein>
<dbReference type="RefSeq" id="WP_167845321.1">
    <property type="nucleotide sequence ID" value="NZ_CP047225.1"/>
</dbReference>
<dbReference type="Proteomes" id="UP000503310">
    <property type="component" value="Chromosome"/>
</dbReference>
<gene>
    <name evidence="1" type="ORF">GOQ20_02875</name>
</gene>